<evidence type="ECO:0000313" key="7">
    <source>
        <dbReference type="EMBL" id="BBI33443.1"/>
    </source>
</evidence>
<dbReference type="Pfam" id="PF01497">
    <property type="entry name" value="Peripla_BP_2"/>
    <property type="match status" value="1"/>
</dbReference>
<dbReference type="KEGG" id="cohn:KCTCHS21_28420"/>
<dbReference type="OrthoDB" id="2417096at2"/>
<dbReference type="PANTHER" id="PTHR30532">
    <property type="entry name" value="IRON III DICITRATE-BINDING PERIPLASMIC PROTEIN"/>
    <property type="match status" value="1"/>
</dbReference>
<dbReference type="Gene3D" id="3.40.50.1980">
    <property type="entry name" value="Nitrogenase molybdenum iron protein domain"/>
    <property type="match status" value="2"/>
</dbReference>
<dbReference type="PROSITE" id="PS51257">
    <property type="entry name" value="PROKAR_LIPOPROTEIN"/>
    <property type="match status" value="1"/>
</dbReference>
<feature type="signal peptide" evidence="5">
    <location>
        <begin position="1"/>
        <end position="23"/>
    </location>
</feature>
<proteinExistence type="inferred from homology"/>
<evidence type="ECO:0000256" key="5">
    <source>
        <dbReference type="SAM" id="SignalP"/>
    </source>
</evidence>
<dbReference type="Proteomes" id="UP000289856">
    <property type="component" value="Chromosome"/>
</dbReference>
<name>A0A3T1D5Q8_9BACL</name>
<dbReference type="PANTHER" id="PTHR30532:SF29">
    <property type="entry name" value="FE(3+) DICITRATE-BINDING PERIPLASMIC PROTEIN"/>
    <property type="match status" value="1"/>
</dbReference>
<dbReference type="EMBL" id="AP019400">
    <property type="protein sequence ID" value="BBI33443.1"/>
    <property type="molecule type" value="Genomic_DNA"/>
</dbReference>
<evidence type="ECO:0000256" key="2">
    <source>
        <dbReference type="ARBA" id="ARBA00008814"/>
    </source>
</evidence>
<keyword evidence="4 5" id="KW-0732">Signal</keyword>
<evidence type="ECO:0000256" key="1">
    <source>
        <dbReference type="ARBA" id="ARBA00004196"/>
    </source>
</evidence>
<dbReference type="GO" id="GO:1901678">
    <property type="term" value="P:iron coordination entity transport"/>
    <property type="evidence" value="ECO:0007669"/>
    <property type="project" value="UniProtKB-ARBA"/>
</dbReference>
<feature type="chain" id="PRO_5038465220" evidence="5">
    <location>
        <begin position="24"/>
        <end position="330"/>
    </location>
</feature>
<comment type="subcellular location">
    <subcellularLocation>
        <location evidence="1">Cell envelope</location>
    </subcellularLocation>
</comment>
<dbReference type="InterPro" id="IPR002491">
    <property type="entry name" value="ABC_transptr_periplasmic_BD"/>
</dbReference>
<keyword evidence="8" id="KW-1185">Reference proteome</keyword>
<evidence type="ECO:0000313" key="8">
    <source>
        <dbReference type="Proteomes" id="UP000289856"/>
    </source>
</evidence>
<dbReference type="AlphaFoldDB" id="A0A3T1D5Q8"/>
<feature type="domain" description="Fe/B12 periplasmic-binding" evidence="6">
    <location>
        <begin position="63"/>
        <end position="330"/>
    </location>
</feature>
<dbReference type="InterPro" id="IPR051313">
    <property type="entry name" value="Bact_iron-sidero_bind"/>
</dbReference>
<dbReference type="GO" id="GO:0030288">
    <property type="term" value="C:outer membrane-bounded periplasmic space"/>
    <property type="evidence" value="ECO:0007669"/>
    <property type="project" value="TreeGrafter"/>
</dbReference>
<reference evidence="7 8" key="1">
    <citation type="submission" date="2019-01" db="EMBL/GenBank/DDBJ databases">
        <title>Complete genome sequence of Cohnella hallensis HS21 isolated from Korean fir (Abies koreana) rhizospheric soil.</title>
        <authorList>
            <person name="Jiang L."/>
            <person name="Kang S.W."/>
            <person name="Kim S."/>
            <person name="Jung J."/>
            <person name="Kim C.Y."/>
            <person name="Kim D.H."/>
            <person name="Kim S.W."/>
            <person name="Lee J."/>
        </authorList>
    </citation>
    <scope>NUCLEOTIDE SEQUENCE [LARGE SCALE GENOMIC DNA]</scope>
    <source>
        <strain evidence="7 8">HS21</strain>
    </source>
</reference>
<comment type="similarity">
    <text evidence="2">Belongs to the bacterial solute-binding protein 8 family.</text>
</comment>
<dbReference type="PROSITE" id="PS50983">
    <property type="entry name" value="FE_B12_PBP"/>
    <property type="match status" value="1"/>
</dbReference>
<evidence type="ECO:0000259" key="6">
    <source>
        <dbReference type="PROSITE" id="PS50983"/>
    </source>
</evidence>
<keyword evidence="3" id="KW-0813">Transport</keyword>
<protein>
    <submittedName>
        <fullName evidence="7">Ferrichrome ABC transporter substrate-binding protein</fullName>
    </submittedName>
</protein>
<gene>
    <name evidence="7" type="ORF">KCTCHS21_28420</name>
</gene>
<evidence type="ECO:0000256" key="4">
    <source>
        <dbReference type="ARBA" id="ARBA00022729"/>
    </source>
</evidence>
<organism evidence="7 8">
    <name type="scientific">Cohnella abietis</name>
    <dbReference type="NCBI Taxonomy" id="2507935"/>
    <lineage>
        <taxon>Bacteria</taxon>
        <taxon>Bacillati</taxon>
        <taxon>Bacillota</taxon>
        <taxon>Bacilli</taxon>
        <taxon>Bacillales</taxon>
        <taxon>Paenibacillaceae</taxon>
        <taxon>Cohnella</taxon>
    </lineage>
</organism>
<accession>A0A3T1D5Q8</accession>
<dbReference type="RefSeq" id="WP_130609174.1">
    <property type="nucleotide sequence ID" value="NZ_AP019400.1"/>
</dbReference>
<evidence type="ECO:0000256" key="3">
    <source>
        <dbReference type="ARBA" id="ARBA00022448"/>
    </source>
</evidence>
<sequence length="330" mass="36601">MKVMKKGLLLLCVTLLTSVILTACGGVNENEESNQIKESPAAETGKVRTFEHILGKIEVPERPQRVIGLFVEDEMSALGVKPIMQYSSGSYYQTYLEPYLKDVPKLDTAAMNFEAIMAAKPDLIILGFQGWADEGSYEKLSKIAPTYVFTGSEIQTPENWRKNLRTVADLLGKSDVAEEIIKKREEETKNAKQLLADSSGRGTAALLRIHASKELRLYGGPGGQVGTALYGDFGLEPSGIVRKLAWGEDMDIQTISMEVIPQIDADYLFLAVDEGRREQAKELMESPIWKNVPAVKKGHVYEVRGDVWITNGPIAYEKKLEDVVNAMTKQ</sequence>
<dbReference type="SUPFAM" id="SSF53807">
    <property type="entry name" value="Helical backbone' metal receptor"/>
    <property type="match status" value="1"/>
</dbReference>